<name>V9IRD9_9BACL</name>
<feature type="chain" id="PRO_5039579395" evidence="3">
    <location>
        <begin position="23"/>
        <end position="732"/>
    </location>
</feature>
<feature type="signal peptide" evidence="3">
    <location>
        <begin position="1"/>
        <end position="22"/>
    </location>
</feature>
<dbReference type="Gene3D" id="3.40.710.10">
    <property type="entry name" value="DD-peptidase/beta-lactamase superfamily"/>
    <property type="match status" value="1"/>
</dbReference>
<accession>V9IRD9</accession>
<evidence type="ECO:0000256" key="2">
    <source>
        <dbReference type="ARBA" id="ARBA00023136"/>
    </source>
</evidence>
<protein>
    <submittedName>
        <fullName evidence="5">Beta-lactamase</fullName>
    </submittedName>
</protein>
<dbReference type="EMBL" id="JN225214">
    <property type="protein sequence ID" value="AFK65408.1"/>
    <property type="molecule type" value="Genomic_DNA"/>
</dbReference>
<sequence>MINKKNVIIANLFLCLSLISLSAGPTIIKADSITNTMKEKQQEDYYAKNMNYREKFGNQLIETAATDLPLNEAVITYEGTGKAAKEKADLLTKAYGTNSVQYAIIDHGNIVVSGQSGKNDEKGQKPLTKDTLYGIGSTSKMFTTVAVMQLVDQNKIDLDTPIVQYIPEFTMKDERYKQITPRMLLNHSSGLDGSSMTNAFLFEDYDTYAYNTLLEQLAGQTLKADPGAFSVYCNDGFTLAQILIERVSGMDFTSYIHRYITEPLDMANTVTPLDFPNTAKMAGLYYPTYTGQLPYESFNVIGTGGIYSTAEDLARFSQIFTGEAEEVLSGKSAAAMAQDEYKTPLWPDDADNSTEYGLGWDSVNLYPFGEYGIKALTKGGNTFLYHSSLVVLPEQNMAAAVVSSGGRSEFDELLAKEILLQALKENGTIAEFKPEKSYGVPVKANMPESVLQYSGIYGATNTTINIDITEGGVMSITSEQSPDNPAQIFEYSADGTFKSADGNVMISFVTEENGRIYLWMRQYASLPGLGQRAVSEYNAEKLQPQDLPTETKEAWIQRDGKKYYPLNEKYTSLIYLVSGTIQLNVSKQLPGYVLDKRITGPNTAVSELQIPGTSGRDLSGYTFFTLDGVEYLNLGGSILVNEDAVKTINVAEKSIVTIPSSGYAKWYTISDKDGGKTVKVSMSSKASFAVYNAEGICIYFSVIGTNDQVELPAGGSIVFAGDAGTKFEISAQ</sequence>
<reference evidence="5" key="1">
    <citation type="submission" date="2011-07" db="EMBL/GenBank/DDBJ databases">
        <title>Some potential microbial weathering related gene sequences of Bacillus mucilaginosus.</title>
        <authorList>
            <person name="Lian B."/>
            <person name="Xiao B."/>
        </authorList>
    </citation>
    <scope>NUCLEOTIDE SEQUENCE</scope>
    <source>
        <strain evidence="5">K02</strain>
    </source>
</reference>
<dbReference type="InterPro" id="IPR012338">
    <property type="entry name" value="Beta-lactam/transpept-like"/>
</dbReference>
<dbReference type="Pfam" id="PF00144">
    <property type="entry name" value="Beta-lactamase"/>
    <property type="match status" value="1"/>
</dbReference>
<proteinExistence type="predicted"/>
<evidence type="ECO:0000313" key="5">
    <source>
        <dbReference type="EMBL" id="AFK65408.1"/>
    </source>
</evidence>
<evidence type="ECO:0000256" key="3">
    <source>
        <dbReference type="SAM" id="SignalP"/>
    </source>
</evidence>
<dbReference type="PANTHER" id="PTHR46825:SF11">
    <property type="entry name" value="PENICILLIN-BINDING PROTEIN 4"/>
    <property type="match status" value="1"/>
</dbReference>
<dbReference type="InterPro" id="IPR001466">
    <property type="entry name" value="Beta-lactam-related"/>
</dbReference>
<keyword evidence="2" id="KW-0472">Membrane</keyword>
<dbReference type="PANTHER" id="PTHR46825">
    <property type="entry name" value="D-ALANYL-D-ALANINE-CARBOXYPEPTIDASE/ENDOPEPTIDASE AMPH"/>
    <property type="match status" value="1"/>
</dbReference>
<keyword evidence="3" id="KW-0732">Signal</keyword>
<evidence type="ECO:0000256" key="1">
    <source>
        <dbReference type="ARBA" id="ARBA00004370"/>
    </source>
</evidence>
<organism evidence="5">
    <name type="scientific">Paenibacillus mucilaginosus K02</name>
    <dbReference type="NCBI Taxonomy" id="997761"/>
    <lineage>
        <taxon>Bacteria</taxon>
        <taxon>Bacillati</taxon>
        <taxon>Bacillota</taxon>
        <taxon>Bacilli</taxon>
        <taxon>Bacillales</taxon>
        <taxon>Paenibacillaceae</taxon>
        <taxon>Paenibacillus</taxon>
    </lineage>
</organism>
<dbReference type="RefSeq" id="WP_241484498.1">
    <property type="nucleotide sequence ID" value="NC_017672.3"/>
</dbReference>
<feature type="domain" description="Beta-lactamase-related" evidence="4">
    <location>
        <begin position="92"/>
        <end position="421"/>
    </location>
</feature>
<dbReference type="InterPro" id="IPR050491">
    <property type="entry name" value="AmpC-like"/>
</dbReference>
<dbReference type="GO" id="GO:0016020">
    <property type="term" value="C:membrane"/>
    <property type="evidence" value="ECO:0007669"/>
    <property type="project" value="UniProtKB-SubCell"/>
</dbReference>
<dbReference type="AlphaFoldDB" id="V9IRD9"/>
<dbReference type="SUPFAM" id="SSF56601">
    <property type="entry name" value="beta-lactamase/transpeptidase-like"/>
    <property type="match status" value="1"/>
</dbReference>
<comment type="subcellular location">
    <subcellularLocation>
        <location evidence="1">Membrane</location>
    </subcellularLocation>
</comment>
<evidence type="ECO:0000259" key="4">
    <source>
        <dbReference type="Pfam" id="PF00144"/>
    </source>
</evidence>